<proteinExistence type="predicted"/>
<evidence type="ECO:0000313" key="2">
    <source>
        <dbReference type="Proteomes" id="UP000585614"/>
    </source>
</evidence>
<sequence>MALEGPGRWGGGRQARPRRVLRPRAAVTGSEAFWTRERRCSGSVRRHWRPSLTMQKGLIFSGDKRNGRGPLEAQLSGELCPVKHFREGLACRNLGGGALPSTWACSVPYFPRLLLKVVLKTLRENTFLTGQKDRENPTKMVFMASQGFGEKQKPDEILQTFLTVLGKEPRFISALK</sequence>
<comment type="caution">
    <text evidence="1">The sequence shown here is derived from an EMBL/GenBank/DDBJ whole genome shotgun (WGS) entry which is preliminary data.</text>
</comment>
<dbReference type="Proteomes" id="UP000585614">
    <property type="component" value="Unassembled WGS sequence"/>
</dbReference>
<dbReference type="AlphaFoldDB" id="A0A7J7ZCK0"/>
<name>A0A7J7ZCK0_RHIFE</name>
<dbReference type="EMBL" id="JACAGC010000004">
    <property type="protein sequence ID" value="KAF6372023.1"/>
    <property type="molecule type" value="Genomic_DNA"/>
</dbReference>
<gene>
    <name evidence="1" type="ORF">mRhiFer1_009762</name>
</gene>
<evidence type="ECO:0000313" key="1">
    <source>
        <dbReference type="EMBL" id="KAF6372023.1"/>
    </source>
</evidence>
<reference evidence="1 2" key="1">
    <citation type="journal article" date="2020" name="Nature">
        <title>Six reference-quality genomes reveal evolution of bat adaptations.</title>
        <authorList>
            <person name="Jebb D."/>
            <person name="Huang Z."/>
            <person name="Pippel M."/>
            <person name="Hughes G.M."/>
            <person name="Lavrichenko K."/>
            <person name="Devanna P."/>
            <person name="Winkler S."/>
            <person name="Jermiin L.S."/>
            <person name="Skirmuntt E.C."/>
            <person name="Katzourakis A."/>
            <person name="Burkitt-Gray L."/>
            <person name="Ray D.A."/>
            <person name="Sullivan K.A.M."/>
            <person name="Roscito J.G."/>
            <person name="Kirilenko B.M."/>
            <person name="Davalos L.M."/>
            <person name="Corthals A.P."/>
            <person name="Power M.L."/>
            <person name="Jones G."/>
            <person name="Ransome R.D."/>
            <person name="Dechmann D.K.N."/>
            <person name="Locatelli A.G."/>
            <person name="Puechmaille S.J."/>
            <person name="Fedrigo O."/>
            <person name="Jarvis E.D."/>
            <person name="Hiller M."/>
            <person name="Vernes S.C."/>
            <person name="Myers E.W."/>
            <person name="Teeling E.C."/>
        </authorList>
    </citation>
    <scope>NUCLEOTIDE SEQUENCE [LARGE SCALE GENOMIC DNA]</scope>
    <source>
        <strain evidence="1">MRhiFer1</strain>
        <tissue evidence="1">Lung</tissue>
    </source>
</reference>
<protein>
    <submittedName>
        <fullName evidence="1">Uncharacterized protein</fullName>
    </submittedName>
</protein>
<accession>A0A7J7ZCK0</accession>
<organism evidence="1 2">
    <name type="scientific">Rhinolophus ferrumequinum</name>
    <name type="common">Greater horseshoe bat</name>
    <dbReference type="NCBI Taxonomy" id="59479"/>
    <lineage>
        <taxon>Eukaryota</taxon>
        <taxon>Metazoa</taxon>
        <taxon>Chordata</taxon>
        <taxon>Craniata</taxon>
        <taxon>Vertebrata</taxon>
        <taxon>Euteleostomi</taxon>
        <taxon>Mammalia</taxon>
        <taxon>Eutheria</taxon>
        <taxon>Laurasiatheria</taxon>
        <taxon>Chiroptera</taxon>
        <taxon>Yinpterochiroptera</taxon>
        <taxon>Rhinolophoidea</taxon>
        <taxon>Rhinolophidae</taxon>
        <taxon>Rhinolophinae</taxon>
        <taxon>Rhinolophus</taxon>
    </lineage>
</organism>